<evidence type="ECO:0008006" key="3">
    <source>
        <dbReference type="Google" id="ProtNLM"/>
    </source>
</evidence>
<protein>
    <recommendedName>
        <fullName evidence="3">MULE transposase domain-containing protein</fullName>
    </recommendedName>
</protein>
<name>A0A0V1F441_TRIPS</name>
<proteinExistence type="predicted"/>
<evidence type="ECO:0000313" key="1">
    <source>
        <dbReference type="EMBL" id="KRY80934.1"/>
    </source>
</evidence>
<evidence type="ECO:0000313" key="2">
    <source>
        <dbReference type="Proteomes" id="UP000054995"/>
    </source>
</evidence>
<accession>A0A0V1F441</accession>
<organism evidence="1 2">
    <name type="scientific">Trichinella pseudospiralis</name>
    <name type="common">Parasitic roundworm</name>
    <dbReference type="NCBI Taxonomy" id="6337"/>
    <lineage>
        <taxon>Eukaryota</taxon>
        <taxon>Metazoa</taxon>
        <taxon>Ecdysozoa</taxon>
        <taxon>Nematoda</taxon>
        <taxon>Enoplea</taxon>
        <taxon>Dorylaimia</taxon>
        <taxon>Trichinellida</taxon>
        <taxon>Trichinellidae</taxon>
        <taxon>Trichinella</taxon>
    </lineage>
</organism>
<dbReference type="Proteomes" id="UP000054995">
    <property type="component" value="Unassembled WGS sequence"/>
</dbReference>
<keyword evidence="2" id="KW-1185">Reference proteome</keyword>
<dbReference type="AlphaFoldDB" id="A0A0V1F441"/>
<gene>
    <name evidence="1" type="ORF">T4D_16523</name>
</gene>
<comment type="caution">
    <text evidence="1">The sequence shown here is derived from an EMBL/GenBank/DDBJ whole genome shotgun (WGS) entry which is preliminary data.</text>
</comment>
<dbReference type="EMBL" id="JYDT01000288">
    <property type="protein sequence ID" value="KRY80934.1"/>
    <property type="molecule type" value="Genomic_DNA"/>
</dbReference>
<sequence>MLIRVLPCLKQAGTTGNLAALFYYFRQEWMTNDRLPLWNVHNANIQTNNHLESWHNWLNKKVGGNKLGLFKLIHLLKDEQGEIEALINHLLSRSPAAGFVDCLHAIVLIW</sequence>
<dbReference type="OrthoDB" id="6154864at2759"/>
<reference evidence="1 2" key="1">
    <citation type="submission" date="2015-01" db="EMBL/GenBank/DDBJ databases">
        <title>Evolution of Trichinella species and genotypes.</title>
        <authorList>
            <person name="Korhonen P.K."/>
            <person name="Edoardo P."/>
            <person name="Giuseppe L.R."/>
            <person name="Gasser R.B."/>
        </authorList>
    </citation>
    <scope>NUCLEOTIDE SEQUENCE [LARGE SCALE GENOMIC DNA]</scope>
    <source>
        <strain evidence="1">ISS470</strain>
    </source>
</reference>